<proteinExistence type="predicted"/>
<dbReference type="InterPro" id="IPR011037">
    <property type="entry name" value="Pyrv_Knase-like_insert_dom_sf"/>
</dbReference>
<organism evidence="1 2">
    <name type="scientific">Paracoccus subflavus</name>
    <dbReference type="NCBI Taxonomy" id="2528244"/>
    <lineage>
        <taxon>Bacteria</taxon>
        <taxon>Pseudomonadati</taxon>
        <taxon>Pseudomonadota</taxon>
        <taxon>Alphaproteobacteria</taxon>
        <taxon>Rhodobacterales</taxon>
        <taxon>Paracoccaceae</taxon>
        <taxon>Paracoccus</taxon>
    </lineage>
</organism>
<dbReference type="SUPFAM" id="SSF50800">
    <property type="entry name" value="PK beta-barrel domain-like"/>
    <property type="match status" value="1"/>
</dbReference>
<sequence>MPDTTIRQATPEDLARALPHVLAAPKDDATVECLCFRPGFNKRTFPDRLTLTRDRGIPGERWLTMPWLKLPDGSPDPRIQVSILPRRVMDAVWLDRENTLHPGDTIICDLDMSEDNLPVGCLLQVGTAVVRVSDEFNDGCVKWKVRYGRAAKEWITAPGHPALRLRGILCSIEQDGEVALGDRIRKLAA</sequence>
<evidence type="ECO:0008006" key="3">
    <source>
        <dbReference type="Google" id="ProtNLM"/>
    </source>
</evidence>
<keyword evidence="2" id="KW-1185">Reference proteome</keyword>
<dbReference type="OrthoDB" id="5735964at2"/>
<gene>
    <name evidence="1" type="ORF">EYE42_13710</name>
</gene>
<reference evidence="1 2" key="1">
    <citation type="submission" date="2019-02" db="EMBL/GenBank/DDBJ databases">
        <title>Paracoccus subflavus sp. nov., isolated from marine sediment of the Pacific Ocean.</title>
        <authorList>
            <person name="Zhang G."/>
        </authorList>
    </citation>
    <scope>NUCLEOTIDE SEQUENCE [LARGE SCALE GENOMIC DNA]</scope>
    <source>
        <strain evidence="1 2">GY0581</strain>
    </source>
</reference>
<evidence type="ECO:0000313" key="2">
    <source>
        <dbReference type="Proteomes" id="UP000293520"/>
    </source>
</evidence>
<protein>
    <recommendedName>
        <fullName evidence="3">MOSC domain-containing protein</fullName>
    </recommendedName>
</protein>
<dbReference type="EMBL" id="SISK01000011">
    <property type="protein sequence ID" value="TBN38085.1"/>
    <property type="molecule type" value="Genomic_DNA"/>
</dbReference>
<dbReference type="Proteomes" id="UP000293520">
    <property type="component" value="Unassembled WGS sequence"/>
</dbReference>
<accession>A0A4Q9FX43</accession>
<comment type="caution">
    <text evidence="1">The sequence shown here is derived from an EMBL/GenBank/DDBJ whole genome shotgun (WGS) entry which is preliminary data.</text>
</comment>
<evidence type="ECO:0000313" key="1">
    <source>
        <dbReference type="EMBL" id="TBN38085.1"/>
    </source>
</evidence>
<dbReference type="Gene3D" id="2.40.33.20">
    <property type="entry name" value="PK beta-barrel domain-like"/>
    <property type="match status" value="1"/>
</dbReference>
<dbReference type="AlphaFoldDB" id="A0A4Q9FX43"/>
<dbReference type="RefSeq" id="WP_130991882.1">
    <property type="nucleotide sequence ID" value="NZ_SISK01000011.1"/>
</dbReference>
<name>A0A4Q9FX43_9RHOB</name>